<protein>
    <recommendedName>
        <fullName evidence="3">DUF4435 domain-containing protein</fullName>
    </recommendedName>
</protein>
<name>A0ABV6WVN1_9ACTN</name>
<dbReference type="Proteomes" id="UP001592530">
    <property type="component" value="Unassembled WGS sequence"/>
</dbReference>
<sequence>MSDTRRLTYTRAAFARRILLSQDKLFLVVEGKDMDSRFYDSICSASVSIRTGGYQIWLAEQIRDDTTGVGSGGKKAVLSIYEYFKSSRRLTISSSAGKRSIAFMLDRDNEDLTGGRKRSPHVIYTDMFDVEAEAFVHGNPEAALGSLFSLDSASATSLASDISTWIFDLADAWREWITLCCIAKKSGSYCDVGFGKESWINSQRYGPVETQKATAAISKISSKAPVDQATMTALEKAIRSRIKSSYSSSTSHRLVKGKWLAPYLIYRVRDHFGSAPIMYDGTQESAAKFFLSSCDFSAGWTSYYRNKLEALR</sequence>
<proteinExistence type="predicted"/>
<reference evidence="1 2" key="1">
    <citation type="submission" date="2024-09" db="EMBL/GenBank/DDBJ databases">
        <authorList>
            <person name="Lee S.D."/>
        </authorList>
    </citation>
    <scope>NUCLEOTIDE SEQUENCE [LARGE SCALE GENOMIC DNA]</scope>
    <source>
        <strain evidence="1 2">N1-3</strain>
    </source>
</reference>
<evidence type="ECO:0000313" key="2">
    <source>
        <dbReference type="Proteomes" id="UP001592530"/>
    </source>
</evidence>
<organism evidence="1 2">
    <name type="scientific">Streptacidiphilus alkalitolerans</name>
    <dbReference type="NCBI Taxonomy" id="3342712"/>
    <lineage>
        <taxon>Bacteria</taxon>
        <taxon>Bacillati</taxon>
        <taxon>Actinomycetota</taxon>
        <taxon>Actinomycetes</taxon>
        <taxon>Kitasatosporales</taxon>
        <taxon>Streptomycetaceae</taxon>
        <taxon>Streptacidiphilus</taxon>
    </lineage>
</organism>
<dbReference type="EMBL" id="JBHEZY010000001">
    <property type="protein sequence ID" value="MFC1429659.1"/>
    <property type="molecule type" value="Genomic_DNA"/>
</dbReference>
<gene>
    <name evidence="1" type="ORF">ACEZDB_03195</name>
</gene>
<evidence type="ECO:0008006" key="3">
    <source>
        <dbReference type="Google" id="ProtNLM"/>
    </source>
</evidence>
<comment type="caution">
    <text evidence="1">The sequence shown here is derived from an EMBL/GenBank/DDBJ whole genome shotgun (WGS) entry which is preliminary data.</text>
</comment>
<accession>A0ABV6WVN1</accession>
<evidence type="ECO:0000313" key="1">
    <source>
        <dbReference type="EMBL" id="MFC1429659.1"/>
    </source>
</evidence>
<dbReference type="RefSeq" id="WP_380548398.1">
    <property type="nucleotide sequence ID" value="NZ_JBHEZY010000001.1"/>
</dbReference>